<dbReference type="Proteomes" id="UP000275356">
    <property type="component" value="Unassembled WGS sequence"/>
</dbReference>
<dbReference type="EMBL" id="RKHQ01000001">
    <property type="protein sequence ID" value="ROR95978.1"/>
    <property type="molecule type" value="Genomic_DNA"/>
</dbReference>
<dbReference type="RefSeq" id="WP_123738216.1">
    <property type="nucleotide sequence ID" value="NZ_RKHQ01000001.1"/>
</dbReference>
<comment type="caution">
    <text evidence="2">The sequence shown here is derived from an EMBL/GenBank/DDBJ whole genome shotgun (WGS) entry which is preliminary data.</text>
</comment>
<evidence type="ECO:0000313" key="2">
    <source>
        <dbReference type="EMBL" id="ROR95978.1"/>
    </source>
</evidence>
<evidence type="ECO:0000256" key="1">
    <source>
        <dbReference type="SAM" id="MobiDB-lite"/>
    </source>
</evidence>
<gene>
    <name evidence="2" type="ORF">EDD28_0548</name>
</gene>
<reference evidence="2 3" key="1">
    <citation type="submission" date="2018-11" db="EMBL/GenBank/DDBJ databases">
        <title>Sequencing the genomes of 1000 actinobacteria strains.</title>
        <authorList>
            <person name="Klenk H.-P."/>
        </authorList>
    </citation>
    <scope>NUCLEOTIDE SEQUENCE [LARGE SCALE GENOMIC DNA]</scope>
    <source>
        <strain evidence="2 3">DSM 13521</strain>
    </source>
</reference>
<name>A0A3N2D8L5_9MICO</name>
<dbReference type="AlphaFoldDB" id="A0A3N2D8L5"/>
<evidence type="ECO:0000313" key="3">
    <source>
        <dbReference type="Proteomes" id="UP000275356"/>
    </source>
</evidence>
<protein>
    <submittedName>
        <fullName evidence="2">Uncharacterized protein</fullName>
    </submittedName>
</protein>
<keyword evidence="3" id="KW-1185">Reference proteome</keyword>
<organism evidence="2 3">
    <name type="scientific">Salana multivorans</name>
    <dbReference type="NCBI Taxonomy" id="120377"/>
    <lineage>
        <taxon>Bacteria</taxon>
        <taxon>Bacillati</taxon>
        <taxon>Actinomycetota</taxon>
        <taxon>Actinomycetes</taxon>
        <taxon>Micrococcales</taxon>
        <taxon>Beutenbergiaceae</taxon>
        <taxon>Salana</taxon>
    </lineage>
</organism>
<feature type="region of interest" description="Disordered" evidence="1">
    <location>
        <begin position="1"/>
        <end position="23"/>
    </location>
</feature>
<sequence length="135" mass="15093">MTALTEPALSPSGRSKGTRDRYPDDIRVGDTITWVDRERVRRGVVTGREGNPYVAVVLVGRTRVYRRQVTLHLPSSWTPPASLDIPPQDLQEEQAASLVEARQQHGWDEALRVAGLSHAEGVRRWSLAIDRGWAS</sequence>
<dbReference type="OrthoDB" id="8670884at2"/>
<accession>A0A3N2D8L5</accession>
<proteinExistence type="predicted"/>